<evidence type="ECO:0000313" key="3">
    <source>
        <dbReference type="Proteomes" id="UP000024635"/>
    </source>
</evidence>
<keyword evidence="1" id="KW-0472">Membrane</keyword>
<reference evidence="3" key="1">
    <citation type="journal article" date="2015" name="Nat. Genet.">
        <title>The genome and transcriptome of the zoonotic hookworm Ancylostoma ceylanicum identify infection-specific gene families.</title>
        <authorList>
            <person name="Schwarz E.M."/>
            <person name="Hu Y."/>
            <person name="Antoshechkin I."/>
            <person name="Miller M.M."/>
            <person name="Sternberg P.W."/>
            <person name="Aroian R.V."/>
        </authorList>
    </citation>
    <scope>NUCLEOTIDE SEQUENCE</scope>
    <source>
        <strain evidence="3">HY135</strain>
    </source>
</reference>
<proteinExistence type="predicted"/>
<dbReference type="AlphaFoldDB" id="A0A016WT33"/>
<evidence type="ECO:0000313" key="2">
    <source>
        <dbReference type="EMBL" id="EYC42766.1"/>
    </source>
</evidence>
<comment type="caution">
    <text evidence="2">The sequence shown here is derived from an EMBL/GenBank/DDBJ whole genome shotgun (WGS) entry which is preliminary data.</text>
</comment>
<protein>
    <submittedName>
        <fullName evidence="2">Uncharacterized protein</fullName>
    </submittedName>
</protein>
<keyword evidence="1" id="KW-0812">Transmembrane</keyword>
<dbReference type="Proteomes" id="UP000024635">
    <property type="component" value="Unassembled WGS sequence"/>
</dbReference>
<name>A0A016WT33_9BILA</name>
<gene>
    <name evidence="2" type="primary">Acey_s0519.g2834</name>
    <name evidence="2" type="ORF">Y032_0519g2834</name>
</gene>
<sequence length="87" mass="10003">MVSASKQRQRYLFTISLCSCGVWFVVAVFGLHPGYQAYTSSVICCYNANIFRRRVDILSYQKETPYSSCCYHCSPSLSHILLHPRNE</sequence>
<keyword evidence="1" id="KW-1133">Transmembrane helix</keyword>
<organism evidence="2 3">
    <name type="scientific">Ancylostoma ceylanicum</name>
    <dbReference type="NCBI Taxonomy" id="53326"/>
    <lineage>
        <taxon>Eukaryota</taxon>
        <taxon>Metazoa</taxon>
        <taxon>Ecdysozoa</taxon>
        <taxon>Nematoda</taxon>
        <taxon>Chromadorea</taxon>
        <taxon>Rhabditida</taxon>
        <taxon>Rhabditina</taxon>
        <taxon>Rhabditomorpha</taxon>
        <taxon>Strongyloidea</taxon>
        <taxon>Ancylostomatidae</taxon>
        <taxon>Ancylostomatinae</taxon>
        <taxon>Ancylostoma</taxon>
    </lineage>
</organism>
<feature type="transmembrane region" description="Helical" evidence="1">
    <location>
        <begin position="12"/>
        <end position="35"/>
    </location>
</feature>
<keyword evidence="3" id="KW-1185">Reference proteome</keyword>
<accession>A0A016WT33</accession>
<evidence type="ECO:0000256" key="1">
    <source>
        <dbReference type="SAM" id="Phobius"/>
    </source>
</evidence>
<dbReference type="EMBL" id="JARK01000119">
    <property type="protein sequence ID" value="EYC42766.1"/>
    <property type="molecule type" value="Genomic_DNA"/>
</dbReference>